<evidence type="ECO:0000313" key="2">
    <source>
        <dbReference type="EMBL" id="OLP87535.1"/>
    </source>
</evidence>
<reference evidence="2 3" key="1">
    <citation type="submission" date="2016-02" db="EMBL/GenBank/DDBJ databases">
        <title>Genome analysis of coral dinoflagellate symbionts highlights evolutionary adaptations to a symbiotic lifestyle.</title>
        <authorList>
            <person name="Aranda M."/>
            <person name="Li Y."/>
            <person name="Liew Y.J."/>
            <person name="Baumgarten S."/>
            <person name="Simakov O."/>
            <person name="Wilson M."/>
            <person name="Piel J."/>
            <person name="Ashoor H."/>
            <person name="Bougouffa S."/>
            <person name="Bajic V.B."/>
            <person name="Ryu T."/>
            <person name="Ravasi T."/>
            <person name="Bayer T."/>
            <person name="Micklem G."/>
            <person name="Kim H."/>
            <person name="Bhak J."/>
            <person name="Lajeunesse T.C."/>
            <person name="Voolstra C.R."/>
        </authorList>
    </citation>
    <scope>NUCLEOTIDE SEQUENCE [LARGE SCALE GENOMIC DNA]</scope>
    <source>
        <strain evidence="2 3">CCMP2467</strain>
    </source>
</reference>
<organism evidence="2 3">
    <name type="scientific">Symbiodinium microadriaticum</name>
    <name type="common">Dinoflagellate</name>
    <name type="synonym">Zooxanthella microadriatica</name>
    <dbReference type="NCBI Taxonomy" id="2951"/>
    <lineage>
        <taxon>Eukaryota</taxon>
        <taxon>Sar</taxon>
        <taxon>Alveolata</taxon>
        <taxon>Dinophyceae</taxon>
        <taxon>Suessiales</taxon>
        <taxon>Symbiodiniaceae</taxon>
        <taxon>Symbiodinium</taxon>
    </lineage>
</organism>
<dbReference type="EMBL" id="LSRX01000856">
    <property type="protein sequence ID" value="OLP87535.1"/>
    <property type="molecule type" value="Genomic_DNA"/>
</dbReference>
<gene>
    <name evidence="2" type="ORF">AK812_SmicGene31250</name>
</gene>
<dbReference type="Proteomes" id="UP000186817">
    <property type="component" value="Unassembled WGS sequence"/>
</dbReference>
<evidence type="ECO:0000313" key="3">
    <source>
        <dbReference type="Proteomes" id="UP000186817"/>
    </source>
</evidence>
<proteinExistence type="predicted"/>
<accession>A0A1Q9CXC7</accession>
<sequence length="149" mass="16634">MFPAWSESGQGGQGGQGGSKRGGRYTHPGKDSWTLEWLDDSTFKLELEEQSLNDDGMQEWCQWMDRQLQLTFPNGAHRNLVAAKCRTQSCPDGVKILVAYLLRKNISVHQLKLYRNAIGDVVVMMLLLPAGTEFFCAQGPMDKEAMGIP</sequence>
<feature type="region of interest" description="Disordered" evidence="1">
    <location>
        <begin position="1"/>
        <end position="25"/>
    </location>
</feature>
<name>A0A1Q9CXC7_SYMMI</name>
<evidence type="ECO:0000256" key="1">
    <source>
        <dbReference type="SAM" id="MobiDB-lite"/>
    </source>
</evidence>
<dbReference type="AlphaFoldDB" id="A0A1Q9CXC7"/>
<comment type="caution">
    <text evidence="2">The sequence shown here is derived from an EMBL/GenBank/DDBJ whole genome shotgun (WGS) entry which is preliminary data.</text>
</comment>
<protein>
    <submittedName>
        <fullName evidence="2">Uncharacterized protein</fullName>
    </submittedName>
</protein>
<keyword evidence="3" id="KW-1185">Reference proteome</keyword>
<feature type="compositionally biased region" description="Gly residues" evidence="1">
    <location>
        <begin position="9"/>
        <end position="20"/>
    </location>
</feature>